<dbReference type="InterPro" id="IPR001845">
    <property type="entry name" value="HTH_ArsR_DNA-bd_dom"/>
</dbReference>
<dbReference type="PANTHER" id="PTHR43428">
    <property type="entry name" value="ARSENATE REDUCTASE"/>
    <property type="match status" value="1"/>
</dbReference>
<dbReference type="Proteomes" id="UP000436694">
    <property type="component" value="Unassembled WGS sequence"/>
</dbReference>
<dbReference type="SUPFAM" id="SSF46785">
    <property type="entry name" value="Winged helix' DNA-binding domain"/>
    <property type="match status" value="1"/>
</dbReference>
<protein>
    <submittedName>
        <fullName evidence="3">Helix-turn-helix domain-containing protein</fullName>
    </submittedName>
</protein>
<dbReference type="InterPro" id="IPR011991">
    <property type="entry name" value="ArsR-like_HTH"/>
</dbReference>
<name>A0A844AK69_9RHOB</name>
<dbReference type="PANTHER" id="PTHR43428:SF1">
    <property type="entry name" value="ARSENATE REDUCTASE"/>
    <property type="match status" value="1"/>
</dbReference>
<dbReference type="Gene3D" id="3.40.50.2300">
    <property type="match status" value="1"/>
</dbReference>
<feature type="domain" description="HTH arsR-type" evidence="2">
    <location>
        <begin position="1"/>
        <end position="94"/>
    </location>
</feature>
<dbReference type="InterPro" id="IPR023485">
    <property type="entry name" value="Ptyr_pPase"/>
</dbReference>
<organism evidence="3 4">
    <name type="scientific">Tritonibacter aquimaris</name>
    <dbReference type="NCBI Taxonomy" id="2663379"/>
    <lineage>
        <taxon>Bacteria</taxon>
        <taxon>Pseudomonadati</taxon>
        <taxon>Pseudomonadota</taxon>
        <taxon>Alphaproteobacteria</taxon>
        <taxon>Rhodobacterales</taxon>
        <taxon>Paracoccaceae</taxon>
        <taxon>Tritonibacter</taxon>
    </lineage>
</organism>
<dbReference type="Gene3D" id="1.10.10.10">
    <property type="entry name" value="Winged helix-like DNA-binding domain superfamily/Winged helix DNA-binding domain"/>
    <property type="match status" value="1"/>
</dbReference>
<sequence length="267" mass="29390">MEIEIITRLSALAHENRLALFRLLVRRYPDAVPAGEIADALGFKPNTTSTYLSILRNAGLIVQTRMGTSLNYQASLQGLQGMFDTLLSDCCQNRPDVCQTQPPLPALDRPFNVLFVCTGNSARSILAEALLNTEGGGRFRAFSAGVAPADAPHQDAISTLVARGYDTKHLHSKDLSAFSHTDAQQMDLVITVCNRAANSEALPLPGHPLRAHWGVIDPLHPDSPTTMRDAFETLKLRIQTFTWLPFDRLDRQSLQNRLDEIGHLAPT</sequence>
<dbReference type="Pfam" id="PF01451">
    <property type="entry name" value="LMWPc"/>
    <property type="match status" value="1"/>
</dbReference>
<proteinExistence type="predicted"/>
<evidence type="ECO:0000259" key="2">
    <source>
        <dbReference type="PROSITE" id="PS50987"/>
    </source>
</evidence>
<dbReference type="RefSeq" id="WP_153544553.1">
    <property type="nucleotide sequence ID" value="NZ_WIXK01000001.1"/>
</dbReference>
<dbReference type="CDD" id="cd00090">
    <property type="entry name" value="HTH_ARSR"/>
    <property type="match status" value="1"/>
</dbReference>
<dbReference type="SUPFAM" id="SSF52788">
    <property type="entry name" value="Phosphotyrosine protein phosphatases I"/>
    <property type="match status" value="1"/>
</dbReference>
<dbReference type="InterPro" id="IPR036196">
    <property type="entry name" value="Ptyr_pPase_sf"/>
</dbReference>
<dbReference type="InterPro" id="IPR036388">
    <property type="entry name" value="WH-like_DNA-bd_sf"/>
</dbReference>
<keyword evidence="4" id="KW-1185">Reference proteome</keyword>
<dbReference type="EMBL" id="WIXK01000001">
    <property type="protein sequence ID" value="MQY41409.1"/>
    <property type="molecule type" value="Genomic_DNA"/>
</dbReference>
<dbReference type="CDD" id="cd16345">
    <property type="entry name" value="LMWP_ArsC"/>
    <property type="match status" value="1"/>
</dbReference>
<keyword evidence="1" id="KW-0059">Arsenical resistance</keyword>
<reference evidence="3 4" key="1">
    <citation type="submission" date="2019-10" db="EMBL/GenBank/DDBJ databases">
        <title>Epibacterium sp. nov., isolated from seawater.</title>
        <authorList>
            <person name="Zhang X."/>
            <person name="Li N."/>
        </authorList>
    </citation>
    <scope>NUCLEOTIDE SEQUENCE [LARGE SCALE GENOMIC DNA]</scope>
    <source>
        <strain evidence="3 4">SM1969</strain>
    </source>
</reference>
<evidence type="ECO:0000256" key="1">
    <source>
        <dbReference type="ARBA" id="ARBA00022849"/>
    </source>
</evidence>
<evidence type="ECO:0000313" key="3">
    <source>
        <dbReference type="EMBL" id="MQY41409.1"/>
    </source>
</evidence>
<dbReference type="SMART" id="SM00418">
    <property type="entry name" value="HTH_ARSR"/>
    <property type="match status" value="1"/>
</dbReference>
<dbReference type="AlphaFoldDB" id="A0A844AK69"/>
<gene>
    <name evidence="3" type="ORF">GG681_02045</name>
</gene>
<dbReference type="SMART" id="SM00226">
    <property type="entry name" value="LMWPc"/>
    <property type="match status" value="1"/>
</dbReference>
<dbReference type="PROSITE" id="PS50987">
    <property type="entry name" value="HTH_ARSR_2"/>
    <property type="match status" value="1"/>
</dbReference>
<evidence type="ECO:0000313" key="4">
    <source>
        <dbReference type="Proteomes" id="UP000436694"/>
    </source>
</evidence>
<dbReference type="Pfam" id="PF12840">
    <property type="entry name" value="HTH_20"/>
    <property type="match status" value="1"/>
</dbReference>
<dbReference type="InterPro" id="IPR036390">
    <property type="entry name" value="WH_DNA-bd_sf"/>
</dbReference>
<accession>A0A844AK69</accession>
<dbReference type="GO" id="GO:0003700">
    <property type="term" value="F:DNA-binding transcription factor activity"/>
    <property type="evidence" value="ECO:0007669"/>
    <property type="project" value="InterPro"/>
</dbReference>
<dbReference type="GO" id="GO:0046685">
    <property type="term" value="P:response to arsenic-containing substance"/>
    <property type="evidence" value="ECO:0007669"/>
    <property type="project" value="UniProtKB-KW"/>
</dbReference>
<comment type="caution">
    <text evidence="3">The sequence shown here is derived from an EMBL/GenBank/DDBJ whole genome shotgun (WGS) entry which is preliminary data.</text>
</comment>